<feature type="region of interest" description="Disordered" evidence="1">
    <location>
        <begin position="181"/>
        <end position="240"/>
    </location>
</feature>
<organism evidence="2 3">
    <name type="scientific">Xylaria arbuscula</name>
    <dbReference type="NCBI Taxonomy" id="114810"/>
    <lineage>
        <taxon>Eukaryota</taxon>
        <taxon>Fungi</taxon>
        <taxon>Dikarya</taxon>
        <taxon>Ascomycota</taxon>
        <taxon>Pezizomycotina</taxon>
        <taxon>Sordariomycetes</taxon>
        <taxon>Xylariomycetidae</taxon>
        <taxon>Xylariales</taxon>
        <taxon>Xylariaceae</taxon>
        <taxon>Xylaria</taxon>
    </lineage>
</organism>
<dbReference type="AlphaFoldDB" id="A0A9W8TLW2"/>
<gene>
    <name evidence="2" type="ORF">NPX13_g6300</name>
</gene>
<feature type="region of interest" description="Disordered" evidence="1">
    <location>
        <begin position="425"/>
        <end position="496"/>
    </location>
</feature>
<feature type="region of interest" description="Disordered" evidence="1">
    <location>
        <begin position="1"/>
        <end position="126"/>
    </location>
</feature>
<name>A0A9W8TLW2_9PEZI</name>
<sequence>MHPAPSLAESFPKSTKTDDRSQHVYETPQQPRLAHAAHLGPPEPLKIENHSDYSVSQSSPPMRKDTASSTSTNASDTTVVTATSTDTSTTAYSVESSQSIFSVKDGSEISSNRRASRRRTGPLSAAQREKAALIRKLGACPDCRRRRVACHPNHHNMSWEEAVQKYRSSSPLQELATLAGRPISPAPSQMRPPPPPYAQNSQEMDVDLPPTAPNPRTTPGRTSPNETRINRTPLPSGPRIDRHLSMPSPLAASQSPYAIPHLGSTKHDLESIASKILSSPYRSRYSSVYALLIYWQDEHESDIASDVEELADVLQKCYHFVPEIVKIPLAARNGYSNPWRWLSRIINEFIDKSDTRDTLKIVYYNGCSHLDDNREMVLSRRNDSVERYSAYTGRGQLGYTNSNGFNILPHDKDGSSKRCTRAYSSLGSRGLLPPSRTRRLHQGTNGPSSRPGNPAFSQRTFSRRTTLEATFPPPKTHPRQASRKGGDNSVPSSLAHADHGQCQTTFYYVIATTTPTTQTPLELGHDAHGLAGYDANPTNRRITQSRKLDGVVSNDA</sequence>
<reference evidence="2" key="1">
    <citation type="submission" date="2022-07" db="EMBL/GenBank/DDBJ databases">
        <title>Genome Sequence of Xylaria arbuscula.</title>
        <authorList>
            <person name="Buettner E."/>
        </authorList>
    </citation>
    <scope>NUCLEOTIDE SEQUENCE</scope>
    <source>
        <strain evidence="2">VT107</strain>
    </source>
</reference>
<proteinExistence type="predicted"/>
<feature type="compositionally biased region" description="Low complexity" evidence="1">
    <location>
        <begin position="67"/>
        <end position="94"/>
    </location>
</feature>
<evidence type="ECO:0000256" key="1">
    <source>
        <dbReference type="SAM" id="MobiDB-lite"/>
    </source>
</evidence>
<feature type="compositionally biased region" description="Polar residues" evidence="1">
    <location>
        <begin position="442"/>
        <end position="468"/>
    </location>
</feature>
<feature type="compositionally biased region" description="Polar residues" evidence="1">
    <location>
        <begin position="214"/>
        <end position="227"/>
    </location>
</feature>
<dbReference type="VEuPathDB" id="FungiDB:F4678DRAFT_456263"/>
<evidence type="ECO:0000313" key="2">
    <source>
        <dbReference type="EMBL" id="KAJ3568787.1"/>
    </source>
</evidence>
<protein>
    <submittedName>
        <fullName evidence="2">Uncharacterized protein</fullName>
    </submittedName>
</protein>
<evidence type="ECO:0000313" key="3">
    <source>
        <dbReference type="Proteomes" id="UP001148614"/>
    </source>
</evidence>
<keyword evidence="3" id="KW-1185">Reference proteome</keyword>
<dbReference type="Proteomes" id="UP001148614">
    <property type="component" value="Unassembled WGS sequence"/>
</dbReference>
<dbReference type="EMBL" id="JANPWZ010001100">
    <property type="protein sequence ID" value="KAJ3568787.1"/>
    <property type="molecule type" value="Genomic_DNA"/>
</dbReference>
<comment type="caution">
    <text evidence="2">The sequence shown here is derived from an EMBL/GenBank/DDBJ whole genome shotgun (WGS) entry which is preliminary data.</text>
</comment>
<accession>A0A9W8TLW2</accession>
<feature type="compositionally biased region" description="Low complexity" evidence="1">
    <location>
        <begin position="425"/>
        <end position="435"/>
    </location>
</feature>